<dbReference type="Proteomes" id="UP000620124">
    <property type="component" value="Unassembled WGS sequence"/>
</dbReference>
<evidence type="ECO:0000256" key="1">
    <source>
        <dbReference type="SAM" id="MobiDB-lite"/>
    </source>
</evidence>
<keyword evidence="3" id="KW-1185">Reference proteome</keyword>
<evidence type="ECO:0000313" key="2">
    <source>
        <dbReference type="EMBL" id="KAF7353916.1"/>
    </source>
</evidence>
<reference evidence="2" key="1">
    <citation type="submission" date="2020-05" db="EMBL/GenBank/DDBJ databases">
        <title>Mycena genomes resolve the evolution of fungal bioluminescence.</title>
        <authorList>
            <person name="Tsai I.J."/>
        </authorList>
    </citation>
    <scope>NUCLEOTIDE SEQUENCE</scope>
    <source>
        <strain evidence="2">CCC161011</strain>
    </source>
</reference>
<comment type="caution">
    <text evidence="2">The sequence shown here is derived from an EMBL/GenBank/DDBJ whole genome shotgun (WGS) entry which is preliminary data.</text>
</comment>
<organism evidence="2 3">
    <name type="scientific">Mycena venus</name>
    <dbReference type="NCBI Taxonomy" id="2733690"/>
    <lineage>
        <taxon>Eukaryota</taxon>
        <taxon>Fungi</taxon>
        <taxon>Dikarya</taxon>
        <taxon>Basidiomycota</taxon>
        <taxon>Agaricomycotina</taxon>
        <taxon>Agaricomycetes</taxon>
        <taxon>Agaricomycetidae</taxon>
        <taxon>Agaricales</taxon>
        <taxon>Marasmiineae</taxon>
        <taxon>Mycenaceae</taxon>
        <taxon>Mycena</taxon>
    </lineage>
</organism>
<dbReference type="EMBL" id="JACAZI010000008">
    <property type="protein sequence ID" value="KAF7353916.1"/>
    <property type="molecule type" value="Genomic_DNA"/>
</dbReference>
<gene>
    <name evidence="2" type="ORF">MVEN_01077700</name>
</gene>
<proteinExistence type="predicted"/>
<protein>
    <submittedName>
        <fullName evidence="2">BTB domain-containing protein</fullName>
    </submittedName>
</protein>
<dbReference type="OrthoDB" id="3204157at2759"/>
<name>A0A8H6Y8P2_9AGAR</name>
<feature type="region of interest" description="Disordered" evidence="1">
    <location>
        <begin position="23"/>
        <end position="43"/>
    </location>
</feature>
<accession>A0A8H6Y8P2</accession>
<sequence>MPPPSPPPAYEILPNDSRAAVLTRSGRSEVHLPSPSSPVGSESTVPQRVQNLWFDDGNIVIQAGNALYRVYRGALASRSSVFQDMISFPQPPEAELVEGCPFVELPDPEVDVTPFLRAIFEPEFFMPFPAPTEFDVVVGCLRLGHKYGVEYLRRRALVHFSSGFPTTLSQFDRYMYEPEDGPSKEHSWRFPEDPASRIRAILVAREVDAPWLLPRAFYTLAVHFDKLGMAVFNGAVYNGLDVRLSAEDQKTFSKGYIIQKQGHSGGRLWIFIVAPSD</sequence>
<dbReference type="AlphaFoldDB" id="A0A8H6Y8P2"/>
<evidence type="ECO:0000313" key="3">
    <source>
        <dbReference type="Proteomes" id="UP000620124"/>
    </source>
</evidence>